<keyword evidence="4" id="KW-0349">Heme</keyword>
<evidence type="ECO:0000256" key="6">
    <source>
        <dbReference type="ARBA" id="ARBA00022837"/>
    </source>
</evidence>
<evidence type="ECO:0000256" key="12">
    <source>
        <dbReference type="RuleBase" id="RU004241"/>
    </source>
</evidence>
<dbReference type="InterPro" id="IPR010255">
    <property type="entry name" value="Haem_peroxidase_sf"/>
</dbReference>
<evidence type="ECO:0000256" key="4">
    <source>
        <dbReference type="ARBA" id="ARBA00022617"/>
    </source>
</evidence>
<feature type="binding site" evidence="10">
    <location>
        <position position="10"/>
    </location>
    <ligand>
        <name>Ca(2+)</name>
        <dbReference type="ChEBI" id="CHEBI:29108"/>
        <label>2</label>
    </ligand>
</feature>
<organism evidence="15">
    <name type="scientific">Sesamum radiatum</name>
    <name type="common">Black benniseed</name>
    <dbReference type="NCBI Taxonomy" id="300843"/>
    <lineage>
        <taxon>Eukaryota</taxon>
        <taxon>Viridiplantae</taxon>
        <taxon>Streptophyta</taxon>
        <taxon>Embryophyta</taxon>
        <taxon>Tracheophyta</taxon>
        <taxon>Spermatophyta</taxon>
        <taxon>Magnoliopsida</taxon>
        <taxon>eudicotyledons</taxon>
        <taxon>Gunneridae</taxon>
        <taxon>Pentapetalae</taxon>
        <taxon>asterids</taxon>
        <taxon>lamiids</taxon>
        <taxon>Lamiales</taxon>
        <taxon>Pedaliaceae</taxon>
        <taxon>Sesamum</taxon>
    </lineage>
</organism>
<dbReference type="EC" id="1.11.1.7" evidence="2"/>
<evidence type="ECO:0000259" key="14">
    <source>
        <dbReference type="PROSITE" id="PS50873"/>
    </source>
</evidence>
<feature type="binding site" evidence="10">
    <location>
        <position position="56"/>
    </location>
    <ligand>
        <name>Ca(2+)</name>
        <dbReference type="ChEBI" id="CHEBI:29108"/>
        <label>2</label>
    </ligand>
</feature>
<evidence type="ECO:0000256" key="9">
    <source>
        <dbReference type="ARBA" id="ARBA00023157"/>
    </source>
</evidence>
<comment type="catalytic activity">
    <reaction evidence="1">
        <text>2 a phenolic donor + H2O2 = 2 a phenolic radical donor + 2 H2O</text>
        <dbReference type="Rhea" id="RHEA:56136"/>
        <dbReference type="ChEBI" id="CHEBI:15377"/>
        <dbReference type="ChEBI" id="CHEBI:16240"/>
        <dbReference type="ChEBI" id="CHEBI:139520"/>
        <dbReference type="ChEBI" id="CHEBI:139521"/>
        <dbReference type="EC" id="1.11.1.7"/>
    </reaction>
</comment>
<evidence type="ECO:0000256" key="3">
    <source>
        <dbReference type="ARBA" id="ARBA00022559"/>
    </source>
</evidence>
<dbReference type="PANTHER" id="PTHR31388">
    <property type="entry name" value="PEROXIDASE 72-RELATED"/>
    <property type="match status" value="1"/>
</dbReference>
<dbReference type="GO" id="GO:0046872">
    <property type="term" value="F:metal ion binding"/>
    <property type="evidence" value="ECO:0007669"/>
    <property type="project" value="UniProtKB-KW"/>
</dbReference>
<comment type="cofactor">
    <cofactor evidence="10">
        <name>heme b</name>
        <dbReference type="ChEBI" id="CHEBI:60344"/>
    </cofactor>
    <text evidence="10">Binds 1 heme b (iron(II)-protoporphyrin IX) group per subunit.</text>
</comment>
<dbReference type="InterPro" id="IPR000823">
    <property type="entry name" value="Peroxidase_pln"/>
</dbReference>
<evidence type="ECO:0000256" key="8">
    <source>
        <dbReference type="ARBA" id="ARBA00023004"/>
    </source>
</evidence>
<reference evidence="15" key="1">
    <citation type="submission" date="2020-06" db="EMBL/GenBank/DDBJ databases">
        <authorList>
            <person name="Li T."/>
            <person name="Hu X."/>
            <person name="Zhang T."/>
            <person name="Song X."/>
            <person name="Zhang H."/>
            <person name="Dai N."/>
            <person name="Sheng W."/>
            <person name="Hou X."/>
            <person name="Wei L."/>
        </authorList>
    </citation>
    <scope>NUCLEOTIDE SEQUENCE</scope>
    <source>
        <strain evidence="15">G02</strain>
        <tissue evidence="15">Leaf</tissue>
    </source>
</reference>
<evidence type="ECO:0000256" key="1">
    <source>
        <dbReference type="ARBA" id="ARBA00000189"/>
    </source>
</evidence>
<feature type="disulfide bond" evidence="11">
    <location>
        <begin position="16"/>
        <end position="41"/>
    </location>
</feature>
<keyword evidence="7" id="KW-0560">Oxidoreductase</keyword>
<keyword evidence="6 10" id="KW-0106">Calcium</keyword>
<dbReference type="GO" id="GO:0006979">
    <property type="term" value="P:response to oxidative stress"/>
    <property type="evidence" value="ECO:0007669"/>
    <property type="project" value="InterPro"/>
</dbReference>
<dbReference type="EMBL" id="JACGWJ010000002">
    <property type="protein sequence ID" value="KAL0434910.1"/>
    <property type="molecule type" value="Genomic_DNA"/>
</dbReference>
<dbReference type="SUPFAM" id="SSF48113">
    <property type="entry name" value="Heme-dependent peroxidases"/>
    <property type="match status" value="1"/>
</dbReference>
<feature type="binding site" description="axial binding residue" evidence="10">
    <location>
        <position position="9"/>
    </location>
    <ligand>
        <name>heme b</name>
        <dbReference type="ChEBI" id="CHEBI:60344"/>
    </ligand>
    <ligandPart>
        <name>Fe</name>
        <dbReference type="ChEBI" id="CHEBI:18248"/>
    </ligandPart>
</feature>
<dbReference type="FunFam" id="1.10.420.10:FF:000001">
    <property type="entry name" value="Peroxidase"/>
    <property type="match status" value="1"/>
</dbReference>
<evidence type="ECO:0000256" key="5">
    <source>
        <dbReference type="ARBA" id="ARBA00022723"/>
    </source>
</evidence>
<proteinExistence type="inferred from homology"/>
<evidence type="ECO:0000256" key="11">
    <source>
        <dbReference type="PIRSR" id="PIRSR600823-5"/>
    </source>
</evidence>
<gene>
    <name evidence="15" type="ORF">Sradi_0198900</name>
</gene>
<keyword evidence="8 10" id="KW-0408">Iron</keyword>
<comment type="similarity">
    <text evidence="12">Belongs to the peroxidase family.</text>
</comment>
<comment type="cofactor">
    <cofactor evidence="10">
        <name>Ca(2+)</name>
        <dbReference type="ChEBI" id="CHEBI:29108"/>
    </cofactor>
    <text evidence="10">Binds 2 calcium ions per subunit.</text>
</comment>
<dbReference type="Pfam" id="PF00141">
    <property type="entry name" value="peroxidase"/>
    <property type="match status" value="1"/>
</dbReference>
<dbReference type="PROSITE" id="PS50873">
    <property type="entry name" value="PEROXIDASE_4"/>
    <property type="match status" value="1"/>
</dbReference>
<dbReference type="PANTHER" id="PTHR31388:SF144">
    <property type="entry name" value="PEROXIDASE 67-RELATED"/>
    <property type="match status" value="1"/>
</dbReference>
<feature type="binding site" evidence="10">
    <location>
        <position position="64"/>
    </location>
    <ligand>
        <name>Ca(2+)</name>
        <dbReference type="ChEBI" id="CHEBI:29108"/>
        <label>2</label>
    </ligand>
</feature>
<protein>
    <recommendedName>
        <fullName evidence="2">peroxidase</fullName>
        <ecNumber evidence="2">1.11.1.7</ecNumber>
    </recommendedName>
</protein>
<dbReference type="PRINTS" id="PR00458">
    <property type="entry name" value="PEROXIDASE"/>
</dbReference>
<dbReference type="GO" id="GO:0020037">
    <property type="term" value="F:heme binding"/>
    <property type="evidence" value="ECO:0007669"/>
    <property type="project" value="InterPro"/>
</dbReference>
<evidence type="ECO:0000256" key="2">
    <source>
        <dbReference type="ARBA" id="ARBA00012313"/>
    </source>
</evidence>
<dbReference type="GO" id="GO:0140825">
    <property type="term" value="F:lactoperoxidase activity"/>
    <property type="evidence" value="ECO:0007669"/>
    <property type="project" value="UniProtKB-EC"/>
</dbReference>
<accession>A0AAW2W450</accession>
<keyword evidence="3 15" id="KW-0575">Peroxidase</keyword>
<dbReference type="Gene3D" id="1.10.420.10">
    <property type="entry name" value="Peroxidase, domain 2"/>
    <property type="match status" value="1"/>
</dbReference>
<evidence type="ECO:0000256" key="13">
    <source>
        <dbReference type="SAM" id="MobiDB-lite"/>
    </source>
</evidence>
<reference evidence="15" key="2">
    <citation type="journal article" date="2024" name="Plant">
        <title>Genomic evolution and insights into agronomic trait innovations of Sesamum species.</title>
        <authorList>
            <person name="Miao H."/>
            <person name="Wang L."/>
            <person name="Qu L."/>
            <person name="Liu H."/>
            <person name="Sun Y."/>
            <person name="Le M."/>
            <person name="Wang Q."/>
            <person name="Wei S."/>
            <person name="Zheng Y."/>
            <person name="Lin W."/>
            <person name="Duan Y."/>
            <person name="Cao H."/>
            <person name="Xiong S."/>
            <person name="Wang X."/>
            <person name="Wei L."/>
            <person name="Li C."/>
            <person name="Ma Q."/>
            <person name="Ju M."/>
            <person name="Zhao R."/>
            <person name="Li G."/>
            <person name="Mu C."/>
            <person name="Tian Q."/>
            <person name="Mei H."/>
            <person name="Zhang T."/>
            <person name="Gao T."/>
            <person name="Zhang H."/>
        </authorList>
    </citation>
    <scope>NUCLEOTIDE SEQUENCE</scope>
    <source>
        <strain evidence="15">G02</strain>
    </source>
</reference>
<feature type="region of interest" description="Disordered" evidence="13">
    <location>
        <begin position="35"/>
        <end position="55"/>
    </location>
</feature>
<dbReference type="InterPro" id="IPR002016">
    <property type="entry name" value="Haem_peroxidase"/>
</dbReference>
<evidence type="ECO:0000256" key="7">
    <source>
        <dbReference type="ARBA" id="ARBA00023002"/>
    </source>
</evidence>
<dbReference type="AlphaFoldDB" id="A0AAW2W450"/>
<feature type="binding site" evidence="10">
    <location>
        <position position="59"/>
    </location>
    <ligand>
        <name>Ca(2+)</name>
        <dbReference type="ChEBI" id="CHEBI:29108"/>
        <label>2</label>
    </ligand>
</feature>
<comment type="caution">
    <text evidence="15">The sequence shown here is derived from an EMBL/GenBank/DDBJ whole genome shotgun (WGS) entry which is preliminary data.</text>
</comment>
<name>A0AAW2W450_SESRA</name>
<keyword evidence="9 11" id="KW-1015">Disulfide bond</keyword>
<sequence length="136" mass="15128">MILIKIGTHTIGKARCVTFRERIYNDTSIDASFAKKRQQRCPRTSGSGDDNFAPMDKKTPEIFDNAYFKNLIAKKGLLHSDQVLLDGGSTDSLVELYSKSPQSFDKDLVVAMIKMGDISPLTGSNGEIRKNCRKPN</sequence>
<keyword evidence="5 10" id="KW-0479">Metal-binding</keyword>
<feature type="domain" description="Plant heme peroxidase family profile" evidence="14">
    <location>
        <begin position="1"/>
        <end position="136"/>
    </location>
</feature>
<dbReference type="PRINTS" id="PR00461">
    <property type="entry name" value="PLPEROXIDASE"/>
</dbReference>
<evidence type="ECO:0000256" key="10">
    <source>
        <dbReference type="PIRSR" id="PIRSR600823-3"/>
    </source>
</evidence>
<evidence type="ECO:0000313" key="15">
    <source>
        <dbReference type="EMBL" id="KAL0434910.1"/>
    </source>
</evidence>